<evidence type="ECO:0000313" key="2">
    <source>
        <dbReference type="EMBL" id="OQV22495.1"/>
    </source>
</evidence>
<sequence>MRKNDDILSEEAEVITFHHRGVGLRRLRFPRPRARRDDPVRSQPELRPGSAVDGDRDGQPVAGDPVNSSNVAEYSPGCFAF</sequence>
<evidence type="ECO:0000256" key="1">
    <source>
        <dbReference type="SAM" id="MobiDB-lite"/>
    </source>
</evidence>
<organism evidence="2 3">
    <name type="scientific">Hypsibius exemplaris</name>
    <name type="common">Freshwater tardigrade</name>
    <dbReference type="NCBI Taxonomy" id="2072580"/>
    <lineage>
        <taxon>Eukaryota</taxon>
        <taxon>Metazoa</taxon>
        <taxon>Ecdysozoa</taxon>
        <taxon>Tardigrada</taxon>
        <taxon>Eutardigrada</taxon>
        <taxon>Parachela</taxon>
        <taxon>Hypsibioidea</taxon>
        <taxon>Hypsibiidae</taxon>
        <taxon>Hypsibius</taxon>
    </lineage>
</organism>
<accession>A0A1W0X4S0</accession>
<gene>
    <name evidence="2" type="ORF">BV898_03669</name>
</gene>
<keyword evidence="3" id="KW-1185">Reference proteome</keyword>
<evidence type="ECO:0000313" key="3">
    <source>
        <dbReference type="Proteomes" id="UP000192578"/>
    </source>
</evidence>
<comment type="caution">
    <text evidence="2">The sequence shown here is derived from an EMBL/GenBank/DDBJ whole genome shotgun (WGS) entry which is preliminary data.</text>
</comment>
<reference evidence="3" key="1">
    <citation type="submission" date="2017-01" db="EMBL/GenBank/DDBJ databases">
        <title>Comparative genomics of anhydrobiosis in the tardigrade Hypsibius dujardini.</title>
        <authorList>
            <person name="Yoshida Y."/>
            <person name="Koutsovoulos G."/>
            <person name="Laetsch D."/>
            <person name="Stevens L."/>
            <person name="Kumar S."/>
            <person name="Horikawa D."/>
            <person name="Ishino K."/>
            <person name="Komine S."/>
            <person name="Tomita M."/>
            <person name="Blaxter M."/>
            <person name="Arakawa K."/>
        </authorList>
    </citation>
    <scope>NUCLEOTIDE SEQUENCE [LARGE SCALE GENOMIC DNA]</scope>
    <source>
        <strain evidence="3">Z151</strain>
    </source>
</reference>
<feature type="region of interest" description="Disordered" evidence="1">
    <location>
        <begin position="30"/>
        <end position="81"/>
    </location>
</feature>
<dbReference type="Proteomes" id="UP000192578">
    <property type="component" value="Unassembled WGS sequence"/>
</dbReference>
<dbReference type="EMBL" id="MTYJ01000017">
    <property type="protein sequence ID" value="OQV22495.1"/>
    <property type="molecule type" value="Genomic_DNA"/>
</dbReference>
<dbReference type="AlphaFoldDB" id="A0A1W0X4S0"/>
<proteinExistence type="predicted"/>
<name>A0A1W0X4S0_HYPEX</name>
<protein>
    <submittedName>
        <fullName evidence="2">Uncharacterized protein</fullName>
    </submittedName>
</protein>